<keyword evidence="3" id="KW-1185">Reference proteome</keyword>
<feature type="compositionally biased region" description="Basic and acidic residues" evidence="1">
    <location>
        <begin position="1"/>
        <end position="19"/>
    </location>
</feature>
<accession>A0A2A9D2J9</accession>
<reference evidence="2 3" key="1">
    <citation type="submission" date="2017-10" db="EMBL/GenBank/DDBJ databases">
        <title>Sequencing the genomes of 1000 actinobacteria strains.</title>
        <authorList>
            <person name="Klenk H.-P."/>
        </authorList>
    </citation>
    <scope>NUCLEOTIDE SEQUENCE [LARGE SCALE GENOMIC DNA]</scope>
    <source>
        <strain evidence="2 3">DSM 21801</strain>
    </source>
</reference>
<evidence type="ECO:0000256" key="1">
    <source>
        <dbReference type="SAM" id="MobiDB-lite"/>
    </source>
</evidence>
<dbReference type="SUPFAM" id="SSF52540">
    <property type="entry name" value="P-loop containing nucleoside triphosphate hydrolases"/>
    <property type="match status" value="1"/>
</dbReference>
<dbReference type="GO" id="GO:0016301">
    <property type="term" value="F:kinase activity"/>
    <property type="evidence" value="ECO:0007669"/>
    <property type="project" value="UniProtKB-KW"/>
</dbReference>
<sequence>MPSRSESERHPGPRAEHGQGQDGEALFDLPRDAHVPTRRVILLAGASGSGKSSVARALGLPVARLDDFYYDHDEPGLPRTRGIVDWDDVATWNAEAAVEALAAACFGDRLMAPTYSIPLSRRTGQESIDVTGAPALLAEGIFAAEIARPLRERGLLAGGYYLQQSRHLTAMRRFARDIGENRKPPLDLLRRGAALWRDEPRMVRTWRSCGLHPLPRQGAEEHLAQLIAD</sequence>
<evidence type="ECO:0000313" key="3">
    <source>
        <dbReference type="Proteomes" id="UP000224915"/>
    </source>
</evidence>
<feature type="region of interest" description="Disordered" evidence="1">
    <location>
        <begin position="1"/>
        <end position="24"/>
    </location>
</feature>
<keyword evidence="2" id="KW-0808">Transferase</keyword>
<dbReference type="Proteomes" id="UP000224915">
    <property type="component" value="Unassembled WGS sequence"/>
</dbReference>
<dbReference type="Gene3D" id="3.40.50.300">
    <property type="entry name" value="P-loop containing nucleotide triphosphate hydrolases"/>
    <property type="match status" value="1"/>
</dbReference>
<evidence type="ECO:0000313" key="2">
    <source>
        <dbReference type="EMBL" id="PFG20556.1"/>
    </source>
</evidence>
<proteinExistence type="predicted"/>
<name>A0A2A9D2J9_9MICO</name>
<organism evidence="2 3">
    <name type="scientific">Serinibacter salmoneus</name>
    <dbReference type="NCBI Taxonomy" id="556530"/>
    <lineage>
        <taxon>Bacteria</taxon>
        <taxon>Bacillati</taxon>
        <taxon>Actinomycetota</taxon>
        <taxon>Actinomycetes</taxon>
        <taxon>Micrococcales</taxon>
        <taxon>Beutenbergiaceae</taxon>
        <taxon>Serinibacter</taxon>
    </lineage>
</organism>
<dbReference type="AlphaFoldDB" id="A0A2A9D2J9"/>
<dbReference type="RefSeq" id="WP_245867012.1">
    <property type="nucleotide sequence ID" value="NZ_PDJD01000001.1"/>
</dbReference>
<keyword evidence="2" id="KW-0418">Kinase</keyword>
<gene>
    <name evidence="2" type="ORF">ATL40_2160</name>
</gene>
<dbReference type="EMBL" id="PDJD01000001">
    <property type="protein sequence ID" value="PFG20556.1"/>
    <property type="molecule type" value="Genomic_DNA"/>
</dbReference>
<protein>
    <submittedName>
        <fullName evidence="2">Uridine kinase</fullName>
    </submittedName>
</protein>
<dbReference type="InterPro" id="IPR027417">
    <property type="entry name" value="P-loop_NTPase"/>
</dbReference>
<comment type="caution">
    <text evidence="2">The sequence shown here is derived from an EMBL/GenBank/DDBJ whole genome shotgun (WGS) entry which is preliminary data.</text>
</comment>